<keyword evidence="2" id="KW-0812">Transmembrane</keyword>
<feature type="transmembrane region" description="Helical" evidence="2">
    <location>
        <begin position="122"/>
        <end position="141"/>
    </location>
</feature>
<accession>A0A4P6ESV3</accession>
<evidence type="ECO:0000313" key="4">
    <source>
        <dbReference type="Proteomes" id="UP000291758"/>
    </source>
</evidence>
<reference evidence="3 4" key="1">
    <citation type="submission" date="2019-01" db="EMBL/GenBank/DDBJ databases">
        <title>Genome sequencing of strain 2JSPR-7.</title>
        <authorList>
            <person name="Heo J."/>
            <person name="Kim S.-J."/>
            <person name="Kim J.-S."/>
            <person name="Hong S.-B."/>
            <person name="Kwon S.-W."/>
        </authorList>
    </citation>
    <scope>NUCLEOTIDE SEQUENCE [LARGE SCALE GENOMIC DNA]</scope>
    <source>
        <strain evidence="3 4">2JSPR-7</strain>
    </source>
</reference>
<dbReference type="EMBL" id="CP035495">
    <property type="protein sequence ID" value="QAY63487.1"/>
    <property type="molecule type" value="Genomic_DNA"/>
</dbReference>
<keyword evidence="4" id="KW-1185">Reference proteome</keyword>
<organism evidence="3 4">
    <name type="scientific">Xylanimonas allomyrinae</name>
    <dbReference type="NCBI Taxonomy" id="2509459"/>
    <lineage>
        <taxon>Bacteria</taxon>
        <taxon>Bacillati</taxon>
        <taxon>Actinomycetota</taxon>
        <taxon>Actinomycetes</taxon>
        <taxon>Micrococcales</taxon>
        <taxon>Promicromonosporaceae</taxon>
        <taxon>Xylanimonas</taxon>
    </lineage>
</organism>
<dbReference type="Proteomes" id="UP000291758">
    <property type="component" value="Chromosome"/>
</dbReference>
<dbReference type="RefSeq" id="WP_129204595.1">
    <property type="nucleotide sequence ID" value="NZ_CP035495.1"/>
</dbReference>
<gene>
    <name evidence="3" type="ORF">ET495_09745</name>
</gene>
<evidence type="ECO:0000256" key="1">
    <source>
        <dbReference type="SAM" id="MobiDB-lite"/>
    </source>
</evidence>
<evidence type="ECO:0000256" key="2">
    <source>
        <dbReference type="SAM" id="Phobius"/>
    </source>
</evidence>
<dbReference type="KEGG" id="xyl:ET495_09745"/>
<sequence length="152" mass="15914">MTTPPDQPPSNPSASSSPVPPEPYGVPTSDPVPYADPTAALVHQQPAPSYQQPSPYQQPAYTGGGLAYTGSGLYLAAAIINWAMLGITIVFTLGFGVIAAAWFVPMTISLHKAAKDPYKHTALGVCTLIFCGLISGILVLVEDGNRPPRPVQ</sequence>
<keyword evidence="2" id="KW-0472">Membrane</keyword>
<name>A0A4P6ESV3_9MICO</name>
<feature type="region of interest" description="Disordered" evidence="1">
    <location>
        <begin position="1"/>
        <end position="38"/>
    </location>
</feature>
<feature type="transmembrane region" description="Helical" evidence="2">
    <location>
        <begin position="73"/>
        <end position="102"/>
    </location>
</feature>
<dbReference type="OrthoDB" id="3239796at2"/>
<evidence type="ECO:0000313" key="3">
    <source>
        <dbReference type="EMBL" id="QAY63487.1"/>
    </source>
</evidence>
<protein>
    <submittedName>
        <fullName evidence="3">Uncharacterized protein</fullName>
    </submittedName>
</protein>
<keyword evidence="2" id="KW-1133">Transmembrane helix</keyword>
<dbReference type="AlphaFoldDB" id="A0A4P6ESV3"/>
<feature type="compositionally biased region" description="Pro residues" evidence="1">
    <location>
        <begin position="1"/>
        <end position="11"/>
    </location>
</feature>
<proteinExistence type="predicted"/>